<reference evidence="5 6" key="1">
    <citation type="submission" date="2020-07" db="EMBL/GenBank/DDBJ databases">
        <title>Bradyrhizobium diversity isolated from nodules of indigenous legumes of Western Australia.</title>
        <authorList>
            <person name="Klepa M.S."/>
        </authorList>
    </citation>
    <scope>NUCLEOTIDE SEQUENCE [LARGE SCALE GENOMIC DNA]</scope>
    <source>
        <strain evidence="5 6">CNPSo 4019</strain>
    </source>
</reference>
<dbReference type="PROSITE" id="PS50043">
    <property type="entry name" value="HTH_LUXR_2"/>
    <property type="match status" value="1"/>
</dbReference>
<evidence type="ECO:0000259" key="4">
    <source>
        <dbReference type="PROSITE" id="PS50043"/>
    </source>
</evidence>
<dbReference type="CDD" id="cd06170">
    <property type="entry name" value="LuxR_C_like"/>
    <property type="match status" value="1"/>
</dbReference>
<dbReference type="InterPro" id="IPR036693">
    <property type="entry name" value="TF_LuxR_autoind-bd_dom_sf"/>
</dbReference>
<dbReference type="InterPro" id="IPR005143">
    <property type="entry name" value="TF_LuxR_autoind-bd_dom"/>
</dbReference>
<keyword evidence="6" id="KW-1185">Reference proteome</keyword>
<dbReference type="Pfam" id="PF00196">
    <property type="entry name" value="GerE"/>
    <property type="match status" value="1"/>
</dbReference>
<keyword evidence="2" id="KW-0238">DNA-binding</keyword>
<evidence type="ECO:0000256" key="3">
    <source>
        <dbReference type="ARBA" id="ARBA00023163"/>
    </source>
</evidence>
<accession>A0ABS0P7T6</accession>
<dbReference type="RefSeq" id="WP_197967759.1">
    <property type="nucleotide sequence ID" value="NZ_JACEGD010000022.1"/>
</dbReference>
<gene>
    <name evidence="5" type="ORF">H1B27_24180</name>
</gene>
<dbReference type="InterPro" id="IPR016032">
    <property type="entry name" value="Sig_transdc_resp-reg_C-effctor"/>
</dbReference>
<dbReference type="PROSITE" id="PS00622">
    <property type="entry name" value="HTH_LUXR_1"/>
    <property type="match status" value="1"/>
</dbReference>
<keyword evidence="1" id="KW-0805">Transcription regulation</keyword>
<keyword evidence="3" id="KW-0804">Transcription</keyword>
<organism evidence="5 6">
    <name type="scientific">Bradyrhizobium diversitatis</name>
    <dbReference type="NCBI Taxonomy" id="2755406"/>
    <lineage>
        <taxon>Bacteria</taxon>
        <taxon>Pseudomonadati</taxon>
        <taxon>Pseudomonadota</taxon>
        <taxon>Alphaproteobacteria</taxon>
        <taxon>Hyphomicrobiales</taxon>
        <taxon>Nitrobacteraceae</taxon>
        <taxon>Bradyrhizobium</taxon>
    </lineage>
</organism>
<dbReference type="SUPFAM" id="SSF75516">
    <property type="entry name" value="Pheromone-binding domain of LuxR-like quorum-sensing transcription factors"/>
    <property type="match status" value="1"/>
</dbReference>
<dbReference type="InterPro" id="IPR000792">
    <property type="entry name" value="Tscrpt_reg_LuxR_C"/>
</dbReference>
<sequence length="240" mass="26675">MRYVFQAFIDQLIESTDVDDLRLGMAETAAALNLCCFAYLVLPSRPGTQPLLISTYPSSWTSHYVQQQYHRFDPVIIQSLRRDKAFEWGLGLGPEAHSEPARQLFEEAARFGIRCGFTVPIHESGVAVAAVTFAASERGASFGRSVRRHARVLPFIATTFHAHAQRKLLARDQIDGVTLSRREIQCLNWAAQGKSSWEIGRIMGISHHTVAFHLDNAKAKLGVRSTIQAVARFVAAGRKA</sequence>
<evidence type="ECO:0000256" key="1">
    <source>
        <dbReference type="ARBA" id="ARBA00023015"/>
    </source>
</evidence>
<proteinExistence type="predicted"/>
<dbReference type="Pfam" id="PF03472">
    <property type="entry name" value="Autoind_bind"/>
    <property type="match status" value="1"/>
</dbReference>
<evidence type="ECO:0000313" key="5">
    <source>
        <dbReference type="EMBL" id="MBH5389360.1"/>
    </source>
</evidence>
<feature type="domain" description="HTH luxR-type" evidence="4">
    <location>
        <begin position="172"/>
        <end position="237"/>
    </location>
</feature>
<dbReference type="SMART" id="SM00421">
    <property type="entry name" value="HTH_LUXR"/>
    <property type="match status" value="1"/>
</dbReference>
<evidence type="ECO:0000256" key="2">
    <source>
        <dbReference type="ARBA" id="ARBA00023125"/>
    </source>
</evidence>
<dbReference type="Proteomes" id="UP001194539">
    <property type="component" value="Unassembled WGS sequence"/>
</dbReference>
<comment type="caution">
    <text evidence="5">The sequence shown here is derived from an EMBL/GenBank/DDBJ whole genome shotgun (WGS) entry which is preliminary data.</text>
</comment>
<dbReference type="PANTHER" id="PTHR44688:SF16">
    <property type="entry name" value="DNA-BINDING TRANSCRIPTIONAL ACTIVATOR DEVR_DOSR"/>
    <property type="match status" value="1"/>
</dbReference>
<dbReference type="Gene3D" id="3.30.450.80">
    <property type="entry name" value="Transcription factor LuxR-like, autoinducer-binding domain"/>
    <property type="match status" value="1"/>
</dbReference>
<dbReference type="SUPFAM" id="SSF46894">
    <property type="entry name" value="C-terminal effector domain of the bipartite response regulators"/>
    <property type="match status" value="1"/>
</dbReference>
<protein>
    <submittedName>
        <fullName evidence="5">LuxR family transcriptional regulator</fullName>
    </submittedName>
</protein>
<dbReference type="EMBL" id="JACEGD010000022">
    <property type="protein sequence ID" value="MBH5389360.1"/>
    <property type="molecule type" value="Genomic_DNA"/>
</dbReference>
<dbReference type="PRINTS" id="PR00038">
    <property type="entry name" value="HTHLUXR"/>
</dbReference>
<dbReference type="PANTHER" id="PTHR44688">
    <property type="entry name" value="DNA-BINDING TRANSCRIPTIONAL ACTIVATOR DEVR_DOSR"/>
    <property type="match status" value="1"/>
</dbReference>
<name>A0ABS0P7T6_9BRAD</name>
<dbReference type="Gene3D" id="1.10.10.10">
    <property type="entry name" value="Winged helix-like DNA-binding domain superfamily/Winged helix DNA-binding domain"/>
    <property type="match status" value="1"/>
</dbReference>
<evidence type="ECO:0000313" key="6">
    <source>
        <dbReference type="Proteomes" id="UP001194539"/>
    </source>
</evidence>
<dbReference type="InterPro" id="IPR036388">
    <property type="entry name" value="WH-like_DNA-bd_sf"/>
</dbReference>